<proteinExistence type="predicted"/>
<name>A0ACB8S5S7_9AGAM</name>
<sequence length="316" mass="34833">MATAESPSGSSHDLPALHAQIDVLTDLSKRLRTLRQLPPLLLRPDPAASAELGVLSLAEALRHVQGELAAVRASVLEDKAQRALKAALESERADRTGVRASLRRESRKRRRSLTPESPKPYPVFQAKAPSLFPVPHPETPPLALGELAAYIREFNATHAPKALLNVWLPSPTSPRALSVPVILRLSIPDVFMAYITLGHAVGEGNALPPGRKPLIVENVTAFGSREKKLPHSQSEYNVFQKLSQHVLRMLQSAPRVPIQTLMQMLACYQSLFSGQCTICQRVLSVDGHIPPVARVWQEREMDDGAWEPRHVNCMQS</sequence>
<keyword evidence="2" id="KW-1185">Reference proteome</keyword>
<reference evidence="1" key="2">
    <citation type="journal article" date="2022" name="New Phytol.">
        <title>Evolutionary transition to the ectomycorrhizal habit in the genomes of a hyperdiverse lineage of mushroom-forming fungi.</title>
        <authorList>
            <person name="Looney B."/>
            <person name="Miyauchi S."/>
            <person name="Morin E."/>
            <person name="Drula E."/>
            <person name="Courty P.E."/>
            <person name="Kohler A."/>
            <person name="Kuo A."/>
            <person name="LaButti K."/>
            <person name="Pangilinan J."/>
            <person name="Lipzen A."/>
            <person name="Riley R."/>
            <person name="Andreopoulos W."/>
            <person name="He G."/>
            <person name="Johnson J."/>
            <person name="Nolan M."/>
            <person name="Tritt A."/>
            <person name="Barry K.W."/>
            <person name="Grigoriev I.V."/>
            <person name="Nagy L.G."/>
            <person name="Hibbett D."/>
            <person name="Henrissat B."/>
            <person name="Matheny P.B."/>
            <person name="Labbe J."/>
            <person name="Martin F.M."/>
        </authorList>
    </citation>
    <scope>NUCLEOTIDE SEQUENCE</scope>
    <source>
        <strain evidence="1">FP105234-sp</strain>
    </source>
</reference>
<comment type="caution">
    <text evidence="1">The sequence shown here is derived from an EMBL/GenBank/DDBJ whole genome shotgun (WGS) entry which is preliminary data.</text>
</comment>
<reference evidence="1" key="1">
    <citation type="submission" date="2021-02" db="EMBL/GenBank/DDBJ databases">
        <authorList>
            <consortium name="DOE Joint Genome Institute"/>
            <person name="Ahrendt S."/>
            <person name="Looney B.P."/>
            <person name="Miyauchi S."/>
            <person name="Morin E."/>
            <person name="Drula E."/>
            <person name="Courty P.E."/>
            <person name="Chicoki N."/>
            <person name="Fauchery L."/>
            <person name="Kohler A."/>
            <person name="Kuo A."/>
            <person name="Labutti K."/>
            <person name="Pangilinan J."/>
            <person name="Lipzen A."/>
            <person name="Riley R."/>
            <person name="Andreopoulos W."/>
            <person name="He G."/>
            <person name="Johnson J."/>
            <person name="Barry K.W."/>
            <person name="Grigoriev I.V."/>
            <person name="Nagy L."/>
            <person name="Hibbett D."/>
            <person name="Henrissat B."/>
            <person name="Matheny P.B."/>
            <person name="Labbe J."/>
            <person name="Martin F."/>
        </authorList>
    </citation>
    <scope>NUCLEOTIDE SEQUENCE</scope>
    <source>
        <strain evidence="1">FP105234-sp</strain>
    </source>
</reference>
<gene>
    <name evidence="1" type="ORF">FA95DRAFT_1512746</name>
</gene>
<protein>
    <submittedName>
        <fullName evidence="1">Uncharacterized protein</fullName>
    </submittedName>
</protein>
<evidence type="ECO:0000313" key="2">
    <source>
        <dbReference type="Proteomes" id="UP000814033"/>
    </source>
</evidence>
<dbReference type="EMBL" id="MU275854">
    <property type="protein sequence ID" value="KAI0051255.1"/>
    <property type="molecule type" value="Genomic_DNA"/>
</dbReference>
<evidence type="ECO:0000313" key="1">
    <source>
        <dbReference type="EMBL" id="KAI0051255.1"/>
    </source>
</evidence>
<dbReference type="Proteomes" id="UP000814033">
    <property type="component" value="Unassembled WGS sequence"/>
</dbReference>
<accession>A0ACB8S5S7</accession>
<organism evidence="1 2">
    <name type="scientific">Auriscalpium vulgare</name>
    <dbReference type="NCBI Taxonomy" id="40419"/>
    <lineage>
        <taxon>Eukaryota</taxon>
        <taxon>Fungi</taxon>
        <taxon>Dikarya</taxon>
        <taxon>Basidiomycota</taxon>
        <taxon>Agaricomycotina</taxon>
        <taxon>Agaricomycetes</taxon>
        <taxon>Russulales</taxon>
        <taxon>Auriscalpiaceae</taxon>
        <taxon>Auriscalpium</taxon>
    </lineage>
</organism>